<comment type="caution">
    <text evidence="2">The sequence shown here is derived from an EMBL/GenBank/DDBJ whole genome shotgun (WGS) entry which is preliminary data.</text>
</comment>
<reference evidence="2" key="1">
    <citation type="journal article" date="2023" name="Science">
        <title>Genome structures resolve the early diversification of teleost fishes.</title>
        <authorList>
            <person name="Parey E."/>
            <person name="Louis A."/>
            <person name="Montfort J."/>
            <person name="Bouchez O."/>
            <person name="Roques C."/>
            <person name="Iampietro C."/>
            <person name="Lluch J."/>
            <person name="Castinel A."/>
            <person name="Donnadieu C."/>
            <person name="Desvignes T."/>
            <person name="Floi Bucao C."/>
            <person name="Jouanno E."/>
            <person name="Wen M."/>
            <person name="Mejri S."/>
            <person name="Dirks R."/>
            <person name="Jansen H."/>
            <person name="Henkel C."/>
            <person name="Chen W.J."/>
            <person name="Zahm M."/>
            <person name="Cabau C."/>
            <person name="Klopp C."/>
            <person name="Thompson A.W."/>
            <person name="Robinson-Rechavi M."/>
            <person name="Braasch I."/>
            <person name="Lecointre G."/>
            <person name="Bobe J."/>
            <person name="Postlethwait J.H."/>
            <person name="Berthelot C."/>
            <person name="Roest Crollius H."/>
            <person name="Guiguen Y."/>
        </authorList>
    </citation>
    <scope>NUCLEOTIDE SEQUENCE</scope>
    <source>
        <strain evidence="2">NC1722</strain>
    </source>
</reference>
<dbReference type="CDD" id="cd22113">
    <property type="entry name" value="F-box_FBXO48"/>
    <property type="match status" value="1"/>
</dbReference>
<dbReference type="SUPFAM" id="SSF81383">
    <property type="entry name" value="F-box domain"/>
    <property type="match status" value="1"/>
</dbReference>
<dbReference type="Proteomes" id="UP001221898">
    <property type="component" value="Unassembled WGS sequence"/>
</dbReference>
<dbReference type="Pfam" id="PF12937">
    <property type="entry name" value="F-box-like"/>
    <property type="match status" value="1"/>
</dbReference>
<accession>A0AAD7WES6</accession>
<evidence type="ECO:0000259" key="1">
    <source>
        <dbReference type="PROSITE" id="PS50181"/>
    </source>
</evidence>
<keyword evidence="3" id="KW-1185">Reference proteome</keyword>
<proteinExistence type="predicted"/>
<sequence length="153" mass="17394">MPHVSKRNPNTRNYFEGSATVTSSRATSGHNFAETLPTEMSVNIFSKLDIESLCCAAVTCKLWNDIIEKSDHLWRDHCLTVRAVCQREVDGDRGGGLSWKVTLVRNYRKCCVKRKWLSGRYSVINSAEEIPDKIMCPLDAETWGEILEAELER</sequence>
<dbReference type="InterPro" id="IPR036047">
    <property type="entry name" value="F-box-like_dom_sf"/>
</dbReference>
<name>A0AAD7WES6_9TELE</name>
<protein>
    <recommendedName>
        <fullName evidence="1">F-box domain-containing protein</fullName>
    </recommendedName>
</protein>
<evidence type="ECO:0000313" key="2">
    <source>
        <dbReference type="EMBL" id="KAJ8394138.1"/>
    </source>
</evidence>
<dbReference type="Gene3D" id="1.20.1280.50">
    <property type="match status" value="1"/>
</dbReference>
<gene>
    <name evidence="2" type="ORF">AAFF_G00049430</name>
</gene>
<dbReference type="SMART" id="SM00256">
    <property type="entry name" value="FBOX"/>
    <property type="match status" value="1"/>
</dbReference>
<dbReference type="InterPro" id="IPR001810">
    <property type="entry name" value="F-box_dom"/>
</dbReference>
<dbReference type="AlphaFoldDB" id="A0AAD7WES6"/>
<feature type="domain" description="F-box" evidence="1">
    <location>
        <begin position="30"/>
        <end position="77"/>
    </location>
</feature>
<evidence type="ECO:0000313" key="3">
    <source>
        <dbReference type="Proteomes" id="UP001221898"/>
    </source>
</evidence>
<organism evidence="2 3">
    <name type="scientific">Aldrovandia affinis</name>
    <dbReference type="NCBI Taxonomy" id="143900"/>
    <lineage>
        <taxon>Eukaryota</taxon>
        <taxon>Metazoa</taxon>
        <taxon>Chordata</taxon>
        <taxon>Craniata</taxon>
        <taxon>Vertebrata</taxon>
        <taxon>Euteleostomi</taxon>
        <taxon>Actinopterygii</taxon>
        <taxon>Neopterygii</taxon>
        <taxon>Teleostei</taxon>
        <taxon>Notacanthiformes</taxon>
        <taxon>Halosauridae</taxon>
        <taxon>Aldrovandia</taxon>
    </lineage>
</organism>
<dbReference type="PROSITE" id="PS50181">
    <property type="entry name" value="FBOX"/>
    <property type="match status" value="1"/>
</dbReference>
<dbReference type="EMBL" id="JAINUG010000129">
    <property type="protein sequence ID" value="KAJ8394138.1"/>
    <property type="molecule type" value="Genomic_DNA"/>
</dbReference>